<evidence type="ECO:0000313" key="4">
    <source>
        <dbReference type="Proteomes" id="UP000708148"/>
    </source>
</evidence>
<keyword evidence="2" id="KW-0812">Transmembrane</keyword>
<protein>
    <submittedName>
        <fullName evidence="3">Uncharacterized protein</fullName>
    </submittedName>
</protein>
<accession>A0A8S1IS35</accession>
<sequence>MGPIAPRIATAELQLREGWFNSAARFRAVAYSKGTWGVRVFAFPRNCERVCGDCVGRKRKWILSAGPARKIWVARSSKNADAEVGAVTISGSERIERRGAGPLEAGEGSYEDGWGSGTQDWEGAESGANQSKGLFVFMSGTILVVGAAMFAGARVLRFLQSQEQLQVFGWTLPTATTLREQEHRVSPSQVTRQPSQGTSQVTNSRLKADNAATKESVVGSASGDYGQGAEESYNSNGGLGMAANTVESGESWGSIDDWSNVDEGPAGYVDGSAGAVGEDVLPVDSAPLAAETPLEGSDEEAGTANASPQAEDPQALSSEEVTALASHYSMDSLRERAQLAARAATAASDAAQRAAAYSAAASSASSAAVAAAERAAAAAGSAQIAVESCAEEAILEAQDRALKAAETAARAEDRAANAAAMAAGYEDSAEAQAAFASEAADLRPYGEESLMEKWQQWWFAVWTRVVGFSRHVAVVIMAWMSQLLRFIRHLVISAAGAIQRASSNWPRPFGKG</sequence>
<evidence type="ECO:0000313" key="3">
    <source>
        <dbReference type="EMBL" id="CAD7696608.1"/>
    </source>
</evidence>
<comment type="caution">
    <text evidence="3">The sequence shown here is derived from an EMBL/GenBank/DDBJ whole genome shotgun (WGS) entry which is preliminary data.</text>
</comment>
<reference evidence="3" key="1">
    <citation type="submission" date="2020-12" db="EMBL/GenBank/DDBJ databases">
        <authorList>
            <person name="Iha C."/>
        </authorList>
    </citation>
    <scope>NUCLEOTIDE SEQUENCE</scope>
</reference>
<keyword evidence="2" id="KW-1133">Transmembrane helix</keyword>
<evidence type="ECO:0000256" key="1">
    <source>
        <dbReference type="SAM" id="MobiDB-lite"/>
    </source>
</evidence>
<organism evidence="3 4">
    <name type="scientific">Ostreobium quekettii</name>
    <dbReference type="NCBI Taxonomy" id="121088"/>
    <lineage>
        <taxon>Eukaryota</taxon>
        <taxon>Viridiplantae</taxon>
        <taxon>Chlorophyta</taxon>
        <taxon>core chlorophytes</taxon>
        <taxon>Ulvophyceae</taxon>
        <taxon>TCBD clade</taxon>
        <taxon>Bryopsidales</taxon>
        <taxon>Ostreobineae</taxon>
        <taxon>Ostreobiaceae</taxon>
        <taxon>Ostreobium</taxon>
    </lineage>
</organism>
<dbReference type="AlphaFoldDB" id="A0A8S1IS35"/>
<proteinExistence type="predicted"/>
<feature type="compositionally biased region" description="Polar residues" evidence="1">
    <location>
        <begin position="186"/>
        <end position="205"/>
    </location>
</feature>
<dbReference type="EMBL" id="CAJHUC010000513">
    <property type="protein sequence ID" value="CAD7696608.1"/>
    <property type="molecule type" value="Genomic_DNA"/>
</dbReference>
<gene>
    <name evidence="3" type="ORF">OSTQU699_LOCUS1969</name>
</gene>
<name>A0A8S1IS35_9CHLO</name>
<dbReference type="Proteomes" id="UP000708148">
    <property type="component" value="Unassembled WGS sequence"/>
</dbReference>
<keyword evidence="2" id="KW-0472">Membrane</keyword>
<feature type="transmembrane region" description="Helical" evidence="2">
    <location>
        <begin position="134"/>
        <end position="156"/>
    </location>
</feature>
<feature type="region of interest" description="Disordered" evidence="1">
    <location>
        <begin position="293"/>
        <end position="317"/>
    </location>
</feature>
<feature type="region of interest" description="Disordered" evidence="1">
    <location>
        <begin position="179"/>
        <end position="232"/>
    </location>
</feature>
<keyword evidence="4" id="KW-1185">Reference proteome</keyword>
<evidence type="ECO:0000256" key="2">
    <source>
        <dbReference type="SAM" id="Phobius"/>
    </source>
</evidence>
<feature type="region of interest" description="Disordered" evidence="1">
    <location>
        <begin position="249"/>
        <end position="278"/>
    </location>
</feature>